<dbReference type="Pfam" id="PF03572">
    <property type="entry name" value="Peptidase_S41"/>
    <property type="match status" value="1"/>
</dbReference>
<keyword evidence="6" id="KW-0472">Membrane</keyword>
<keyword evidence="6" id="KW-0812">Transmembrane</keyword>
<dbReference type="PROSITE" id="PS50106">
    <property type="entry name" value="PDZ"/>
    <property type="match status" value="1"/>
</dbReference>
<dbReference type="CDD" id="cd06782">
    <property type="entry name" value="cpPDZ_CPP-like"/>
    <property type="match status" value="1"/>
</dbReference>
<evidence type="ECO:0000259" key="7">
    <source>
        <dbReference type="PROSITE" id="PS50106"/>
    </source>
</evidence>
<name>A0A955IW02_UNCKA</name>
<sequence>MQQNRKSSFQYIFTIFIVSVLMFFLGLYFGQRGYSVNLVNNPPKIEILNKRPISSEVDFSLFWEVWDEVNASHLERPLDPEKLLYGAISGMVDAIGDPYTSFLPPELNESVNASLDGKYEGIGAELGFREDQLIIVAPFEGSPAIKSGVRAGDKIIKINGEMTVGLSITEAVAKIRGAAGTEVVLTLQRGDATSFDISIVRGVITVDSVTWEYKGDGIAYIRVSRFGGSTNAEWSKAVEEITVQVPQLDSVVLDLRGNPGGYLQSAVYLAEEFLNKKVVVIEQFPDGNEITLKADRVGKFEKLPKIIILLDGGSASASEILASALKDNLDTVTIVGTTSFGKGTIQDVREFKEDGSALHVSIAKWLTPNKEWVHKKGIEPDVLVEVSDEDLANELDPQLDRALELAK</sequence>
<evidence type="ECO:0000256" key="5">
    <source>
        <dbReference type="RuleBase" id="RU004404"/>
    </source>
</evidence>
<accession>A0A955IW02</accession>
<organism evidence="8 9">
    <name type="scientific">candidate division WWE3 bacterium</name>
    <dbReference type="NCBI Taxonomy" id="2053526"/>
    <lineage>
        <taxon>Bacteria</taxon>
        <taxon>Katanobacteria</taxon>
    </lineage>
</organism>
<dbReference type="InterPro" id="IPR005151">
    <property type="entry name" value="Tail-specific_protease"/>
</dbReference>
<dbReference type="GO" id="GO:0004175">
    <property type="term" value="F:endopeptidase activity"/>
    <property type="evidence" value="ECO:0007669"/>
    <property type="project" value="TreeGrafter"/>
</dbReference>
<dbReference type="GO" id="GO:0030288">
    <property type="term" value="C:outer membrane-bounded periplasmic space"/>
    <property type="evidence" value="ECO:0007669"/>
    <property type="project" value="TreeGrafter"/>
</dbReference>
<evidence type="ECO:0000256" key="1">
    <source>
        <dbReference type="ARBA" id="ARBA00009179"/>
    </source>
</evidence>
<evidence type="ECO:0000313" key="8">
    <source>
        <dbReference type="EMBL" id="MCA9301954.1"/>
    </source>
</evidence>
<gene>
    <name evidence="8" type="ORF">KDA10_01120</name>
</gene>
<dbReference type="InterPro" id="IPR029045">
    <property type="entry name" value="ClpP/crotonase-like_dom_sf"/>
</dbReference>
<keyword evidence="2 5" id="KW-0645">Protease</keyword>
<evidence type="ECO:0000256" key="6">
    <source>
        <dbReference type="SAM" id="Phobius"/>
    </source>
</evidence>
<comment type="caution">
    <text evidence="8">The sequence shown here is derived from an EMBL/GenBank/DDBJ whole genome shotgun (WGS) entry which is preliminary data.</text>
</comment>
<evidence type="ECO:0000256" key="4">
    <source>
        <dbReference type="ARBA" id="ARBA00022825"/>
    </source>
</evidence>
<dbReference type="InterPro" id="IPR001478">
    <property type="entry name" value="PDZ"/>
</dbReference>
<dbReference type="FunFam" id="2.30.42.10:FF:000063">
    <property type="entry name" value="Peptidase, S41 family"/>
    <property type="match status" value="1"/>
</dbReference>
<dbReference type="InterPro" id="IPR041489">
    <property type="entry name" value="PDZ_6"/>
</dbReference>
<dbReference type="Proteomes" id="UP000714817">
    <property type="component" value="Unassembled WGS sequence"/>
</dbReference>
<reference evidence="8" key="2">
    <citation type="journal article" date="2021" name="Microbiome">
        <title>Successional dynamics and alternative stable states in a saline activated sludge microbial community over 9 years.</title>
        <authorList>
            <person name="Wang Y."/>
            <person name="Ye J."/>
            <person name="Ju F."/>
            <person name="Liu L."/>
            <person name="Boyd J.A."/>
            <person name="Deng Y."/>
            <person name="Parks D.H."/>
            <person name="Jiang X."/>
            <person name="Yin X."/>
            <person name="Woodcroft B.J."/>
            <person name="Tyson G.W."/>
            <person name="Hugenholtz P."/>
            <person name="Polz M.F."/>
            <person name="Zhang T."/>
        </authorList>
    </citation>
    <scope>NUCLEOTIDE SEQUENCE</scope>
    <source>
        <strain evidence="8">HKST-UBA80</strain>
    </source>
</reference>
<dbReference type="GO" id="GO:0006508">
    <property type="term" value="P:proteolysis"/>
    <property type="evidence" value="ECO:0007669"/>
    <property type="project" value="UniProtKB-KW"/>
</dbReference>
<dbReference type="SUPFAM" id="SSF52096">
    <property type="entry name" value="ClpP/crotonase"/>
    <property type="match status" value="1"/>
</dbReference>
<reference evidence="8" key="1">
    <citation type="submission" date="2020-04" db="EMBL/GenBank/DDBJ databases">
        <authorList>
            <person name="Zhang T."/>
        </authorList>
    </citation>
    <scope>NUCLEOTIDE SEQUENCE</scope>
    <source>
        <strain evidence="8">HKST-UBA80</strain>
    </source>
</reference>
<dbReference type="Pfam" id="PF17820">
    <property type="entry name" value="PDZ_6"/>
    <property type="match status" value="1"/>
</dbReference>
<dbReference type="GO" id="GO:0007165">
    <property type="term" value="P:signal transduction"/>
    <property type="evidence" value="ECO:0007669"/>
    <property type="project" value="TreeGrafter"/>
</dbReference>
<dbReference type="CDD" id="cd07560">
    <property type="entry name" value="Peptidase_S41_CPP"/>
    <property type="match status" value="1"/>
</dbReference>
<dbReference type="SMART" id="SM00228">
    <property type="entry name" value="PDZ"/>
    <property type="match status" value="1"/>
</dbReference>
<comment type="similarity">
    <text evidence="1 5">Belongs to the peptidase S41A family.</text>
</comment>
<evidence type="ECO:0000256" key="3">
    <source>
        <dbReference type="ARBA" id="ARBA00022801"/>
    </source>
</evidence>
<protein>
    <submittedName>
        <fullName evidence="8">PDZ domain-containing protein</fullName>
    </submittedName>
</protein>
<dbReference type="SUPFAM" id="SSF50156">
    <property type="entry name" value="PDZ domain-like"/>
    <property type="match status" value="1"/>
</dbReference>
<evidence type="ECO:0000256" key="2">
    <source>
        <dbReference type="ARBA" id="ARBA00022670"/>
    </source>
</evidence>
<dbReference type="InterPro" id="IPR036034">
    <property type="entry name" value="PDZ_sf"/>
</dbReference>
<dbReference type="Gene3D" id="3.30.750.44">
    <property type="match status" value="1"/>
</dbReference>
<dbReference type="PANTHER" id="PTHR32060:SF30">
    <property type="entry name" value="CARBOXY-TERMINAL PROCESSING PROTEASE CTPA"/>
    <property type="match status" value="1"/>
</dbReference>
<feature type="transmembrane region" description="Helical" evidence="6">
    <location>
        <begin position="12"/>
        <end position="30"/>
    </location>
</feature>
<dbReference type="Gene3D" id="2.30.42.10">
    <property type="match status" value="1"/>
</dbReference>
<dbReference type="NCBIfam" id="TIGR00225">
    <property type="entry name" value="prc"/>
    <property type="match status" value="1"/>
</dbReference>
<dbReference type="EMBL" id="JAGQNY010000004">
    <property type="protein sequence ID" value="MCA9301954.1"/>
    <property type="molecule type" value="Genomic_DNA"/>
</dbReference>
<dbReference type="SMART" id="SM00245">
    <property type="entry name" value="TSPc"/>
    <property type="match status" value="1"/>
</dbReference>
<keyword evidence="3 5" id="KW-0378">Hydrolase</keyword>
<feature type="domain" description="PDZ" evidence="7">
    <location>
        <begin position="112"/>
        <end position="190"/>
    </location>
</feature>
<dbReference type="AlphaFoldDB" id="A0A955IW02"/>
<dbReference type="PANTHER" id="PTHR32060">
    <property type="entry name" value="TAIL-SPECIFIC PROTEASE"/>
    <property type="match status" value="1"/>
</dbReference>
<dbReference type="Gene3D" id="3.90.226.10">
    <property type="entry name" value="2-enoyl-CoA Hydratase, Chain A, domain 1"/>
    <property type="match status" value="1"/>
</dbReference>
<evidence type="ECO:0000313" key="9">
    <source>
        <dbReference type="Proteomes" id="UP000714817"/>
    </source>
</evidence>
<keyword evidence="6" id="KW-1133">Transmembrane helix</keyword>
<keyword evidence="4 5" id="KW-0720">Serine protease</keyword>
<dbReference type="InterPro" id="IPR004447">
    <property type="entry name" value="Peptidase_S41A"/>
</dbReference>
<dbReference type="GO" id="GO:0008236">
    <property type="term" value="F:serine-type peptidase activity"/>
    <property type="evidence" value="ECO:0007669"/>
    <property type="project" value="UniProtKB-KW"/>
</dbReference>
<proteinExistence type="inferred from homology"/>